<evidence type="ECO:0000313" key="2">
    <source>
        <dbReference type="EMBL" id="KAE8992560.1"/>
    </source>
</evidence>
<evidence type="ECO:0000313" key="3">
    <source>
        <dbReference type="EMBL" id="KAE9103173.1"/>
    </source>
</evidence>
<dbReference type="EMBL" id="QXFX01000827">
    <property type="protein sequence ID" value="KAE9103173.1"/>
    <property type="molecule type" value="Genomic_DNA"/>
</dbReference>
<proteinExistence type="predicted"/>
<evidence type="ECO:0000313" key="7">
    <source>
        <dbReference type="Proteomes" id="UP000488956"/>
    </source>
</evidence>
<feature type="compositionally biased region" description="Basic residues" evidence="1">
    <location>
        <begin position="18"/>
        <end position="34"/>
    </location>
</feature>
<dbReference type="Proteomes" id="UP000460718">
    <property type="component" value="Unassembled WGS sequence"/>
</dbReference>
<evidence type="ECO:0000313" key="5">
    <source>
        <dbReference type="Proteomes" id="UP000460718"/>
    </source>
</evidence>
<organism evidence="2 5">
    <name type="scientific">Phytophthora fragariae</name>
    <dbReference type="NCBI Taxonomy" id="53985"/>
    <lineage>
        <taxon>Eukaryota</taxon>
        <taxon>Sar</taxon>
        <taxon>Stramenopiles</taxon>
        <taxon>Oomycota</taxon>
        <taxon>Peronosporomycetes</taxon>
        <taxon>Peronosporales</taxon>
        <taxon>Peronosporaceae</taxon>
        <taxon>Phytophthora</taxon>
    </lineage>
</organism>
<dbReference type="Proteomes" id="UP000486351">
    <property type="component" value="Unassembled WGS sequence"/>
</dbReference>
<dbReference type="AlphaFoldDB" id="A0A6A3JCX4"/>
<evidence type="ECO:0000313" key="4">
    <source>
        <dbReference type="EMBL" id="KAE9335010.1"/>
    </source>
</evidence>
<evidence type="ECO:0000313" key="6">
    <source>
        <dbReference type="Proteomes" id="UP000486351"/>
    </source>
</evidence>
<evidence type="ECO:0000256" key="1">
    <source>
        <dbReference type="SAM" id="MobiDB-lite"/>
    </source>
</evidence>
<gene>
    <name evidence="4" type="ORF">PF008_g13694</name>
    <name evidence="3" type="ORF">PF010_g13832</name>
    <name evidence="2" type="ORF">PF011_g17508</name>
</gene>
<dbReference type="Proteomes" id="UP000488956">
    <property type="component" value="Unassembled WGS sequence"/>
</dbReference>
<protein>
    <submittedName>
        <fullName evidence="2">Uncharacterized protein</fullName>
    </submittedName>
</protein>
<accession>A0A6A3JCX4</accession>
<dbReference type="EMBL" id="QXFY01000820">
    <property type="protein sequence ID" value="KAE9335010.1"/>
    <property type="molecule type" value="Genomic_DNA"/>
</dbReference>
<feature type="region of interest" description="Disordered" evidence="1">
    <location>
        <begin position="1"/>
        <end position="43"/>
    </location>
</feature>
<name>A0A6A3JCX4_9STRA</name>
<feature type="compositionally biased region" description="Polar residues" evidence="1">
    <location>
        <begin position="1"/>
        <end position="17"/>
    </location>
</feature>
<dbReference type="EMBL" id="QXFW01001327">
    <property type="protein sequence ID" value="KAE8992560.1"/>
    <property type="molecule type" value="Genomic_DNA"/>
</dbReference>
<comment type="caution">
    <text evidence="2">The sequence shown here is derived from an EMBL/GenBank/DDBJ whole genome shotgun (WGS) entry which is preliminary data.</text>
</comment>
<sequence length="107" mass="11716">MQSASTGATPHPSFTNPTKKRSVPAKGSASKKQKASASPKSSPVSLATVLITFPLATGLLKEFVRDLEGIFRHVAAVNLKAWKRVYPWVNQHLFYDPVEDPDVYLGH</sequence>
<reference evidence="5 6" key="1">
    <citation type="submission" date="2018-09" db="EMBL/GenBank/DDBJ databases">
        <title>Genomic investigation of the strawberry pathogen Phytophthora fragariae indicates pathogenicity is determined by transcriptional variation in three key races.</title>
        <authorList>
            <person name="Adams T.M."/>
            <person name="Armitage A.D."/>
            <person name="Sobczyk M.K."/>
            <person name="Bates H.J."/>
            <person name="Dunwell J.M."/>
            <person name="Nellist C.F."/>
            <person name="Harrison R.J."/>
        </authorList>
    </citation>
    <scope>NUCLEOTIDE SEQUENCE [LARGE SCALE GENOMIC DNA]</scope>
    <source>
        <strain evidence="4 6">NOV-77</strain>
        <strain evidence="3 7">ONT-3</strain>
        <strain evidence="2 5">SCRP245</strain>
    </source>
</reference>